<dbReference type="NCBIfam" id="NF009639">
    <property type="entry name" value="PRK13168.1"/>
    <property type="match status" value="1"/>
</dbReference>
<dbReference type="CDD" id="cd02440">
    <property type="entry name" value="AdoMet_MTases"/>
    <property type="match status" value="1"/>
</dbReference>
<keyword evidence="5 11" id="KW-0949">S-adenosyl-L-methionine</keyword>
<dbReference type="Pfam" id="PF01938">
    <property type="entry name" value="TRAM"/>
    <property type="match status" value="1"/>
</dbReference>
<keyword evidence="2 11" id="KW-0698">rRNA processing</keyword>
<dbReference type="Gene3D" id="2.40.50.1070">
    <property type="match status" value="1"/>
</dbReference>
<feature type="region of interest" description="Disordered" evidence="14">
    <location>
        <begin position="1"/>
        <end position="26"/>
    </location>
</feature>
<feature type="binding site" evidence="11">
    <location>
        <position position="315"/>
    </location>
    <ligand>
        <name>S-adenosyl-L-methionine</name>
        <dbReference type="ChEBI" id="CHEBI:59789"/>
    </ligand>
</feature>
<dbReference type="Gene3D" id="2.40.50.140">
    <property type="entry name" value="Nucleic acid-binding proteins"/>
    <property type="match status" value="1"/>
</dbReference>
<evidence type="ECO:0000256" key="2">
    <source>
        <dbReference type="ARBA" id="ARBA00022552"/>
    </source>
</evidence>
<dbReference type="InterPro" id="IPR001566">
    <property type="entry name" value="23S_rRNA_MeTrfase_RlmD"/>
</dbReference>
<keyword evidence="17" id="KW-1185">Reference proteome</keyword>
<dbReference type="PANTHER" id="PTHR11061">
    <property type="entry name" value="RNA M5U METHYLTRANSFERASE"/>
    <property type="match status" value="1"/>
</dbReference>
<organism evidence="16 17">
    <name type="scientific">Pseudomonas mangrovi</name>
    <dbReference type="NCBI Taxonomy" id="2161748"/>
    <lineage>
        <taxon>Bacteria</taxon>
        <taxon>Pseudomonadati</taxon>
        <taxon>Pseudomonadota</taxon>
        <taxon>Gammaproteobacteria</taxon>
        <taxon>Pseudomonadales</taxon>
        <taxon>Pseudomonadaceae</taxon>
        <taxon>Pseudomonas</taxon>
    </lineage>
</organism>
<evidence type="ECO:0000256" key="10">
    <source>
        <dbReference type="ARBA" id="ARBA00059995"/>
    </source>
</evidence>
<dbReference type="SUPFAM" id="SSF53335">
    <property type="entry name" value="S-adenosyl-L-methionine-dependent methyltransferases"/>
    <property type="match status" value="1"/>
</dbReference>
<feature type="binding site" evidence="11 12">
    <location>
        <position position="281"/>
    </location>
    <ligand>
        <name>S-adenosyl-L-methionine</name>
        <dbReference type="ChEBI" id="CHEBI:59789"/>
    </ligand>
</feature>
<dbReference type="InterPro" id="IPR029063">
    <property type="entry name" value="SAM-dependent_MTases_sf"/>
</dbReference>
<dbReference type="PROSITE" id="PS01231">
    <property type="entry name" value="TRMA_2"/>
    <property type="match status" value="1"/>
</dbReference>
<feature type="active site" description="Nucleophile" evidence="11 12">
    <location>
        <position position="405"/>
    </location>
</feature>
<dbReference type="Gene3D" id="3.40.50.150">
    <property type="entry name" value="Vaccinia Virus protein VP39"/>
    <property type="match status" value="1"/>
</dbReference>
<dbReference type="GO" id="GO:0003723">
    <property type="term" value="F:RNA binding"/>
    <property type="evidence" value="ECO:0007669"/>
    <property type="project" value="InterPro"/>
</dbReference>
<dbReference type="PANTHER" id="PTHR11061:SF49">
    <property type="entry name" value="23S RRNA (URACIL(1939)-C(5))-METHYLTRANSFERASE RLMD"/>
    <property type="match status" value="1"/>
</dbReference>
<feature type="active site" evidence="13">
    <location>
        <position position="405"/>
    </location>
</feature>
<feature type="domain" description="TRAM" evidence="15">
    <location>
        <begin position="20"/>
        <end position="78"/>
    </location>
</feature>
<dbReference type="FunFam" id="3.40.50.150:FF:000009">
    <property type="entry name" value="23S rRNA (Uracil(1939)-C(5))-methyltransferase RlmD"/>
    <property type="match status" value="1"/>
</dbReference>
<dbReference type="InterPro" id="IPR002792">
    <property type="entry name" value="TRAM_dom"/>
</dbReference>
<dbReference type="SUPFAM" id="SSF50249">
    <property type="entry name" value="Nucleic acid-binding proteins"/>
    <property type="match status" value="1"/>
</dbReference>
<proteinExistence type="inferred from homology"/>
<dbReference type="Proteomes" id="UP000244064">
    <property type="component" value="Unassembled WGS sequence"/>
</dbReference>
<evidence type="ECO:0000256" key="1">
    <source>
        <dbReference type="ARBA" id="ARBA00022485"/>
    </source>
</evidence>
<feature type="binding site" evidence="11 12">
    <location>
        <position position="310"/>
    </location>
    <ligand>
        <name>S-adenosyl-L-methionine</name>
        <dbReference type="ChEBI" id="CHEBI:59789"/>
    </ligand>
</feature>
<dbReference type="Pfam" id="PF05958">
    <property type="entry name" value="tRNA_U5-meth_tr"/>
    <property type="match status" value="1"/>
</dbReference>
<dbReference type="OrthoDB" id="9804590at2"/>
<feature type="binding site" evidence="11 12">
    <location>
        <position position="379"/>
    </location>
    <ligand>
        <name>S-adenosyl-L-methionine</name>
        <dbReference type="ChEBI" id="CHEBI:59789"/>
    </ligand>
</feature>
<protein>
    <recommendedName>
        <fullName evidence="11">23S rRNA (uracil(1939)-C(5))-methyltransferase RlmD</fullName>
        <ecNumber evidence="11">2.1.1.190</ecNumber>
    </recommendedName>
    <alternativeName>
        <fullName evidence="11">23S rRNA(m5U1939)-methyltransferase</fullName>
    </alternativeName>
</protein>
<feature type="binding site" evidence="11">
    <location>
        <position position="100"/>
    </location>
    <ligand>
        <name>[4Fe-4S] cluster</name>
        <dbReference type="ChEBI" id="CHEBI:49883"/>
    </ligand>
</feature>
<comment type="function">
    <text evidence="10 11">Catalyzes the formation of 5-methyl-uridine at position 1939 (m5U1939) in 23S rRNA.</text>
</comment>
<feature type="compositionally biased region" description="Polar residues" evidence="14">
    <location>
        <begin position="1"/>
        <end position="10"/>
    </location>
</feature>
<dbReference type="EC" id="2.1.1.190" evidence="11"/>
<dbReference type="AlphaFoldDB" id="A0A2T5PAL4"/>
<keyword evidence="6 11" id="KW-0479">Metal-binding</keyword>
<dbReference type="NCBIfam" id="TIGR00479">
    <property type="entry name" value="rumA"/>
    <property type="match status" value="1"/>
</dbReference>
<gene>
    <name evidence="11" type="primary">rlmD</name>
    <name evidence="16" type="ORF">DBO85_07715</name>
</gene>
<sequence>MSRRNGTLRFQTGGGKAKPQVPTGKKQRLNIERLANDGRGIGFVDGRTWFVSGALPGEEVEARVQGARAQVVEARAERILLASAERRPPPCVHAATCGGCSLQHMPQAAQLALKQHTLEEQLARVAGLAPEQWAAPLSGPELGYRRRARIAVRWENQQLALGFRAEGSQAIVAIDDCPVLVQPLQPILRALPALLGGFARPRSIGHVELFHGDFSVLLLRHTAALEQGDLLRLRDFCAQHQAQLWLQGDGEPQADQPGVLPGYRLAADDLRLAWQPGDFVQVNAQMNEAMVAQALDWLAPQSDERVLDLFCGLGNFALPLARRARAVVGVEGAAGMVERATRNAGENALNNLHFYQADLSKPLADAPWAADGFDAVLLDPPRDGAFEVVRQIARLGARRVLYVSCNPATLARDAAELVRQGLRLKRAGILDMFPQTGHVEAMALFEADPDVRTVRGSA</sequence>
<dbReference type="EMBL" id="QASN01000014">
    <property type="protein sequence ID" value="PTU74780.1"/>
    <property type="molecule type" value="Genomic_DNA"/>
</dbReference>
<dbReference type="GO" id="GO:0070475">
    <property type="term" value="P:rRNA base methylation"/>
    <property type="evidence" value="ECO:0007669"/>
    <property type="project" value="TreeGrafter"/>
</dbReference>
<dbReference type="GO" id="GO:0005506">
    <property type="term" value="F:iron ion binding"/>
    <property type="evidence" value="ECO:0007669"/>
    <property type="project" value="UniProtKB-UniRule"/>
</dbReference>
<dbReference type="GO" id="GO:0070041">
    <property type="term" value="F:rRNA (uridine-C5-)-methyltransferase activity"/>
    <property type="evidence" value="ECO:0007669"/>
    <property type="project" value="UniProtKB-UniRule"/>
</dbReference>
<keyword evidence="7 11" id="KW-0408">Iron</keyword>
<evidence type="ECO:0000256" key="7">
    <source>
        <dbReference type="ARBA" id="ARBA00023004"/>
    </source>
</evidence>
<dbReference type="InterPro" id="IPR012340">
    <property type="entry name" value="NA-bd_OB-fold"/>
</dbReference>
<dbReference type="PROSITE" id="PS51687">
    <property type="entry name" value="SAM_MT_RNA_M5U"/>
    <property type="match status" value="1"/>
</dbReference>
<dbReference type="RefSeq" id="WP_108106682.1">
    <property type="nucleotide sequence ID" value="NZ_QASN01000014.1"/>
</dbReference>
<dbReference type="PROSITE" id="PS01230">
    <property type="entry name" value="TRMA_1"/>
    <property type="match status" value="1"/>
</dbReference>
<reference evidence="16 17" key="1">
    <citation type="submission" date="2018-04" db="EMBL/GenBank/DDBJ databases">
        <title>Pseudomonas sp. nov., isolated from mangrove soil.</title>
        <authorList>
            <person name="Chen C."/>
        </authorList>
    </citation>
    <scope>NUCLEOTIDE SEQUENCE [LARGE SCALE GENOMIC DNA]</scope>
    <source>
        <strain evidence="16 17">TC-11</strain>
    </source>
</reference>
<evidence type="ECO:0000256" key="12">
    <source>
        <dbReference type="PROSITE-ProRule" id="PRU01024"/>
    </source>
</evidence>
<evidence type="ECO:0000256" key="11">
    <source>
        <dbReference type="HAMAP-Rule" id="MF_01010"/>
    </source>
</evidence>
<evidence type="ECO:0000313" key="16">
    <source>
        <dbReference type="EMBL" id="PTU74780.1"/>
    </source>
</evidence>
<evidence type="ECO:0000256" key="3">
    <source>
        <dbReference type="ARBA" id="ARBA00022603"/>
    </source>
</evidence>
<dbReference type="PROSITE" id="PS50926">
    <property type="entry name" value="TRAM"/>
    <property type="match status" value="1"/>
</dbReference>
<keyword evidence="1 11" id="KW-0004">4Fe-4S</keyword>
<dbReference type="InterPro" id="IPR030390">
    <property type="entry name" value="MeTrfase_TrmA_AS"/>
</dbReference>
<dbReference type="HAMAP" id="MF_01010">
    <property type="entry name" value="23SrRNA_methyltr_RlmD"/>
    <property type="match status" value="1"/>
</dbReference>
<comment type="catalytic activity">
    <reaction evidence="9 11">
        <text>uridine(1939) in 23S rRNA + S-adenosyl-L-methionine = 5-methyluridine(1939) in 23S rRNA + S-adenosyl-L-homocysteine + H(+)</text>
        <dbReference type="Rhea" id="RHEA:42908"/>
        <dbReference type="Rhea" id="RHEA-COMP:10278"/>
        <dbReference type="Rhea" id="RHEA-COMP:10279"/>
        <dbReference type="ChEBI" id="CHEBI:15378"/>
        <dbReference type="ChEBI" id="CHEBI:57856"/>
        <dbReference type="ChEBI" id="CHEBI:59789"/>
        <dbReference type="ChEBI" id="CHEBI:65315"/>
        <dbReference type="ChEBI" id="CHEBI:74447"/>
        <dbReference type="EC" id="2.1.1.190"/>
    </reaction>
</comment>
<evidence type="ECO:0000256" key="13">
    <source>
        <dbReference type="PROSITE-ProRule" id="PRU10015"/>
    </source>
</evidence>
<comment type="similarity">
    <text evidence="11">Belongs to the class I-like SAM-binding methyltransferase superfamily. RNA M5U methyltransferase family. RlmD subfamily.</text>
</comment>
<dbReference type="InterPro" id="IPR030391">
    <property type="entry name" value="MeTrfase_TrmA_CS"/>
</dbReference>
<evidence type="ECO:0000256" key="4">
    <source>
        <dbReference type="ARBA" id="ARBA00022679"/>
    </source>
</evidence>
<keyword evidence="4 11" id="KW-0808">Transferase</keyword>
<feature type="binding site" evidence="11 12">
    <location>
        <position position="331"/>
    </location>
    <ligand>
        <name>S-adenosyl-L-methionine</name>
        <dbReference type="ChEBI" id="CHEBI:59789"/>
    </ligand>
</feature>
<comment type="caution">
    <text evidence="16">The sequence shown here is derived from an EMBL/GenBank/DDBJ whole genome shotgun (WGS) entry which is preliminary data.</text>
</comment>
<evidence type="ECO:0000256" key="14">
    <source>
        <dbReference type="SAM" id="MobiDB-lite"/>
    </source>
</evidence>
<feature type="binding site" evidence="11">
    <location>
        <position position="97"/>
    </location>
    <ligand>
        <name>[4Fe-4S] cluster</name>
        <dbReference type="ChEBI" id="CHEBI:49883"/>
    </ligand>
</feature>
<feature type="binding site" evidence="11">
    <location>
        <position position="177"/>
    </location>
    <ligand>
        <name>[4Fe-4S] cluster</name>
        <dbReference type="ChEBI" id="CHEBI:49883"/>
    </ligand>
</feature>
<feature type="binding site" evidence="11">
    <location>
        <position position="91"/>
    </location>
    <ligand>
        <name>[4Fe-4S] cluster</name>
        <dbReference type="ChEBI" id="CHEBI:49883"/>
    </ligand>
</feature>
<keyword evidence="8 11" id="KW-0411">Iron-sulfur</keyword>
<name>A0A2T5PAL4_9PSED</name>
<accession>A0A2T5PAL4</accession>
<keyword evidence="3 11" id="KW-0489">Methyltransferase</keyword>
<evidence type="ECO:0000256" key="6">
    <source>
        <dbReference type="ARBA" id="ARBA00022723"/>
    </source>
</evidence>
<evidence type="ECO:0000259" key="15">
    <source>
        <dbReference type="PROSITE" id="PS50926"/>
    </source>
</evidence>
<evidence type="ECO:0000256" key="8">
    <source>
        <dbReference type="ARBA" id="ARBA00023014"/>
    </source>
</evidence>
<feature type="binding site" evidence="11">
    <location>
        <position position="358"/>
    </location>
    <ligand>
        <name>S-adenosyl-L-methionine</name>
        <dbReference type="ChEBI" id="CHEBI:59789"/>
    </ligand>
</feature>
<evidence type="ECO:0000256" key="9">
    <source>
        <dbReference type="ARBA" id="ARBA00052756"/>
    </source>
</evidence>
<dbReference type="InterPro" id="IPR010280">
    <property type="entry name" value="U5_MeTrfase_fam"/>
</dbReference>
<dbReference type="GO" id="GO:0051539">
    <property type="term" value="F:4 iron, 4 sulfur cluster binding"/>
    <property type="evidence" value="ECO:0007669"/>
    <property type="project" value="UniProtKB-KW"/>
</dbReference>
<evidence type="ECO:0000256" key="5">
    <source>
        <dbReference type="ARBA" id="ARBA00022691"/>
    </source>
</evidence>
<evidence type="ECO:0000313" key="17">
    <source>
        <dbReference type="Proteomes" id="UP000244064"/>
    </source>
</evidence>